<dbReference type="RefSeq" id="WP_304775139.1">
    <property type="nucleotide sequence ID" value="NZ_JAOTJD010000042.1"/>
</dbReference>
<dbReference type="InterPro" id="IPR036874">
    <property type="entry name" value="Carbonic_anhydrase_sf"/>
</dbReference>
<evidence type="ECO:0000313" key="2">
    <source>
        <dbReference type="EMBL" id="MFD3265898.1"/>
    </source>
</evidence>
<comment type="caution">
    <text evidence="2">The sequence shown here is derived from an EMBL/GenBank/DDBJ whole genome shotgun (WGS) entry which is preliminary data.</text>
</comment>
<sequence>MTCCSKHANWPQLSRRGVMGAMALGGGVLLNSGLKPGVSRAAGHCEALLLTCMDYRLNSEIDDYMTARGLKHKFDHVVLAGASLGALNDKYPVWNEVFWTHLDLAVQLHQVHRLMVIDHRDCGAYKLVLGEGAVKDAETEFRSHVKQLYALRSQVTTKHPHMEVELGLMGLDGAVTQIV</sequence>
<evidence type="ECO:0000256" key="1">
    <source>
        <dbReference type="ARBA" id="ARBA00006217"/>
    </source>
</evidence>
<organism evidence="2 3">
    <name type="scientific">Phenylobacterium ferrooxidans</name>
    <dbReference type="NCBI Taxonomy" id="2982689"/>
    <lineage>
        <taxon>Bacteria</taxon>
        <taxon>Pseudomonadati</taxon>
        <taxon>Pseudomonadota</taxon>
        <taxon>Alphaproteobacteria</taxon>
        <taxon>Caulobacterales</taxon>
        <taxon>Caulobacteraceae</taxon>
        <taxon>Phenylobacterium</taxon>
    </lineage>
</organism>
<dbReference type="SMART" id="SM00947">
    <property type="entry name" value="Pro_CA"/>
    <property type="match status" value="1"/>
</dbReference>
<gene>
    <name evidence="2" type="ORF">OCL97_18230</name>
</gene>
<dbReference type="Gene3D" id="3.40.1050.10">
    <property type="entry name" value="Carbonic anhydrase"/>
    <property type="match status" value="1"/>
</dbReference>
<dbReference type="SUPFAM" id="SSF53056">
    <property type="entry name" value="beta-carbonic anhydrase, cab"/>
    <property type="match status" value="1"/>
</dbReference>
<dbReference type="InterPro" id="IPR006311">
    <property type="entry name" value="TAT_signal"/>
</dbReference>
<reference evidence="2 3" key="1">
    <citation type="submission" date="2022-09" db="EMBL/GenBank/DDBJ databases">
        <title>New species of Phenylobacterium.</title>
        <authorList>
            <person name="Mieszkin S."/>
        </authorList>
    </citation>
    <scope>NUCLEOTIDE SEQUENCE [LARGE SCALE GENOMIC DNA]</scope>
    <source>
        <strain evidence="2 3">HK31-G</strain>
    </source>
</reference>
<evidence type="ECO:0008006" key="4">
    <source>
        <dbReference type="Google" id="ProtNLM"/>
    </source>
</evidence>
<name>A0ABW6CS38_9CAUL</name>
<dbReference type="EMBL" id="JAOTJD010000042">
    <property type="protein sequence ID" value="MFD3265898.1"/>
    <property type="molecule type" value="Genomic_DNA"/>
</dbReference>
<evidence type="ECO:0000313" key="3">
    <source>
        <dbReference type="Proteomes" id="UP001598130"/>
    </source>
</evidence>
<dbReference type="InterPro" id="IPR001765">
    <property type="entry name" value="Carbonic_anhydrase"/>
</dbReference>
<dbReference type="Pfam" id="PF20393">
    <property type="entry name" value="Pro_CA_2"/>
    <property type="match status" value="1"/>
</dbReference>
<proteinExistence type="inferred from homology"/>
<dbReference type="InterPro" id="IPR046871">
    <property type="entry name" value="Pro_CA_2"/>
</dbReference>
<accession>A0ABW6CS38</accession>
<keyword evidence="3" id="KW-1185">Reference proteome</keyword>
<dbReference type="Proteomes" id="UP001598130">
    <property type="component" value="Unassembled WGS sequence"/>
</dbReference>
<comment type="similarity">
    <text evidence="1">Belongs to the beta-class carbonic anhydrase family.</text>
</comment>
<dbReference type="PROSITE" id="PS51318">
    <property type="entry name" value="TAT"/>
    <property type="match status" value="1"/>
</dbReference>
<protein>
    <recommendedName>
        <fullName evidence="4">Carbonic anhydrase</fullName>
    </recommendedName>
</protein>